<dbReference type="AlphaFoldDB" id="A0A0F9LY99"/>
<protein>
    <recommendedName>
        <fullName evidence="2">Glycosyltransferase</fullName>
    </recommendedName>
</protein>
<gene>
    <name evidence="1" type="ORF">LCGC14_1525800</name>
</gene>
<sequence length="428" mass="48566">MQKKTILFIGFTWPEPASTAAGNRIVQLLHYFLERNYRVIFSSTASETPLSLNLEAIGVEKVNIALNDASFDDLIKVLVPQIVIFDRFLTEEQFGWRVAAYAPSALRVLDTEDLHSLRVTRETLFKKNIPFTTEHWLTNDTTKREIASIYRCDLSLIISSYEMYLLTDILKIDAAQLLHLPFMLNAIEENTFGTYPSYEERKDFICIGNGKHAPNVDAILWLKKEIWPRIKAKLPDANLHIYGAYLPQHVQQMDDPKQGFRIMGWAENAEKVLKKARVGLAPLRFGAGIKGKLVDAMQAGTPTVTTSIGAEGMDLISIYPTTTQGVHQEHKYGWSGKIANTADDFAKAAVSLYNKKEWQEAQLKAVALINGIYDKRFLGQKFDHTLTEIQSNLQTHRNQNFIGSMVMHHSLASTKYMAKWIEAKNQNK</sequence>
<proteinExistence type="predicted"/>
<organism evidence="1">
    <name type="scientific">marine sediment metagenome</name>
    <dbReference type="NCBI Taxonomy" id="412755"/>
    <lineage>
        <taxon>unclassified sequences</taxon>
        <taxon>metagenomes</taxon>
        <taxon>ecological metagenomes</taxon>
    </lineage>
</organism>
<comment type="caution">
    <text evidence="1">The sequence shown here is derived from an EMBL/GenBank/DDBJ whole genome shotgun (WGS) entry which is preliminary data.</text>
</comment>
<dbReference type="EMBL" id="LAZR01011376">
    <property type="protein sequence ID" value="KKM62027.1"/>
    <property type="molecule type" value="Genomic_DNA"/>
</dbReference>
<dbReference type="SUPFAM" id="SSF53756">
    <property type="entry name" value="UDP-Glycosyltransferase/glycogen phosphorylase"/>
    <property type="match status" value="1"/>
</dbReference>
<evidence type="ECO:0008006" key="2">
    <source>
        <dbReference type="Google" id="ProtNLM"/>
    </source>
</evidence>
<evidence type="ECO:0000313" key="1">
    <source>
        <dbReference type="EMBL" id="KKM62027.1"/>
    </source>
</evidence>
<accession>A0A0F9LY99</accession>
<reference evidence="1" key="1">
    <citation type="journal article" date="2015" name="Nature">
        <title>Complex archaea that bridge the gap between prokaryotes and eukaryotes.</title>
        <authorList>
            <person name="Spang A."/>
            <person name="Saw J.H."/>
            <person name="Jorgensen S.L."/>
            <person name="Zaremba-Niedzwiedzka K."/>
            <person name="Martijn J."/>
            <person name="Lind A.E."/>
            <person name="van Eijk R."/>
            <person name="Schleper C."/>
            <person name="Guy L."/>
            <person name="Ettema T.J."/>
        </authorList>
    </citation>
    <scope>NUCLEOTIDE SEQUENCE</scope>
</reference>
<dbReference type="Pfam" id="PF13692">
    <property type="entry name" value="Glyco_trans_1_4"/>
    <property type="match status" value="1"/>
</dbReference>
<name>A0A0F9LY99_9ZZZZ</name>
<dbReference type="Gene3D" id="3.40.50.2000">
    <property type="entry name" value="Glycogen Phosphorylase B"/>
    <property type="match status" value="1"/>
</dbReference>